<sequence length="79" mass="8442">MERAGNARLAARSKATSYLNRSTLSVVQQMISEVATVEDLQADYRAGRGMDGTMMKHTASDATPNVDRSGPIAAPPVFT</sequence>
<evidence type="ECO:0000256" key="1">
    <source>
        <dbReference type="SAM" id="MobiDB-lite"/>
    </source>
</evidence>
<evidence type="ECO:0000313" key="3">
    <source>
        <dbReference type="Proteomes" id="UP001596409"/>
    </source>
</evidence>
<protein>
    <submittedName>
        <fullName evidence="2">Uncharacterized protein</fullName>
    </submittedName>
</protein>
<keyword evidence="3" id="KW-1185">Reference proteome</keyword>
<evidence type="ECO:0000313" key="2">
    <source>
        <dbReference type="EMBL" id="MFC7014980.1"/>
    </source>
</evidence>
<gene>
    <name evidence="2" type="ORF">ACFQMH_25415</name>
</gene>
<accession>A0ABW2E495</accession>
<comment type="caution">
    <text evidence="2">The sequence shown here is derived from an EMBL/GenBank/DDBJ whole genome shotgun (WGS) entry which is preliminary data.</text>
</comment>
<dbReference type="RefSeq" id="WP_189875352.1">
    <property type="nucleotide sequence ID" value="NZ_BMWA01000016.1"/>
</dbReference>
<reference evidence="3" key="1">
    <citation type="journal article" date="2019" name="Int. J. Syst. Evol. Microbiol.">
        <title>The Global Catalogue of Microorganisms (GCM) 10K type strain sequencing project: providing services to taxonomists for standard genome sequencing and annotation.</title>
        <authorList>
            <consortium name="The Broad Institute Genomics Platform"/>
            <consortium name="The Broad Institute Genome Sequencing Center for Infectious Disease"/>
            <person name="Wu L."/>
            <person name="Ma J."/>
        </authorList>
    </citation>
    <scope>NUCLEOTIDE SEQUENCE [LARGE SCALE GENOMIC DNA]</scope>
    <source>
        <strain evidence="3">JCM 4855</strain>
    </source>
</reference>
<dbReference type="Proteomes" id="UP001596409">
    <property type="component" value="Unassembled WGS sequence"/>
</dbReference>
<name>A0ABW2E495_9ACTN</name>
<feature type="region of interest" description="Disordered" evidence="1">
    <location>
        <begin position="51"/>
        <end position="79"/>
    </location>
</feature>
<proteinExistence type="predicted"/>
<dbReference type="EMBL" id="JBHSYM010000057">
    <property type="protein sequence ID" value="MFC7014980.1"/>
    <property type="molecule type" value="Genomic_DNA"/>
</dbReference>
<organism evidence="2 3">
    <name type="scientific">Streptomyces viridiviolaceus</name>
    <dbReference type="NCBI Taxonomy" id="68282"/>
    <lineage>
        <taxon>Bacteria</taxon>
        <taxon>Bacillati</taxon>
        <taxon>Actinomycetota</taxon>
        <taxon>Actinomycetes</taxon>
        <taxon>Kitasatosporales</taxon>
        <taxon>Streptomycetaceae</taxon>
        <taxon>Streptomyces</taxon>
    </lineage>
</organism>